<protein>
    <recommendedName>
        <fullName evidence="7">CCHC-type domain-containing protein</fullName>
    </recommendedName>
</protein>
<dbReference type="InterPro" id="IPR025724">
    <property type="entry name" value="GAG-pre-integrase_dom"/>
</dbReference>
<dbReference type="PANTHER" id="PTHR37610:SF45">
    <property type="entry name" value="RETROTRANSPOSON GAG DOMAIN-CONTAINING PROTEIN"/>
    <property type="match status" value="1"/>
</dbReference>
<gene>
    <name evidence="5" type="ORF">M0R45_032528</name>
</gene>
<organism evidence="5 6">
    <name type="scientific">Rubus argutus</name>
    <name type="common">Southern blackberry</name>
    <dbReference type="NCBI Taxonomy" id="59490"/>
    <lineage>
        <taxon>Eukaryota</taxon>
        <taxon>Viridiplantae</taxon>
        <taxon>Streptophyta</taxon>
        <taxon>Embryophyta</taxon>
        <taxon>Tracheophyta</taxon>
        <taxon>Spermatophyta</taxon>
        <taxon>Magnoliopsida</taxon>
        <taxon>eudicotyledons</taxon>
        <taxon>Gunneridae</taxon>
        <taxon>Pentapetalae</taxon>
        <taxon>rosids</taxon>
        <taxon>fabids</taxon>
        <taxon>Rosales</taxon>
        <taxon>Rosaceae</taxon>
        <taxon>Rosoideae</taxon>
        <taxon>Rosoideae incertae sedis</taxon>
        <taxon>Rubus</taxon>
    </lineage>
</organism>
<feature type="region of interest" description="Disordered" evidence="1">
    <location>
        <begin position="255"/>
        <end position="275"/>
    </location>
</feature>
<name>A0AAW1WJQ3_RUBAR</name>
<dbReference type="Pfam" id="PF13976">
    <property type="entry name" value="gag_pre-integrs"/>
    <property type="match status" value="1"/>
</dbReference>
<dbReference type="AlphaFoldDB" id="A0AAW1WJQ3"/>
<proteinExistence type="predicted"/>
<dbReference type="Pfam" id="PF14223">
    <property type="entry name" value="Retrotran_gag_2"/>
    <property type="match status" value="1"/>
</dbReference>
<feature type="domain" description="Retrovirus-related Pol polyprotein from transposon TNT 1-94-like beta-barrel" evidence="4">
    <location>
        <begin position="350"/>
        <end position="421"/>
    </location>
</feature>
<accession>A0AAW1WJQ3</accession>
<evidence type="ECO:0000313" key="5">
    <source>
        <dbReference type="EMBL" id="KAK9924141.1"/>
    </source>
</evidence>
<evidence type="ECO:0000259" key="4">
    <source>
        <dbReference type="Pfam" id="PF22936"/>
    </source>
</evidence>
<dbReference type="Pfam" id="PF22936">
    <property type="entry name" value="Pol_BBD"/>
    <property type="match status" value="1"/>
</dbReference>
<evidence type="ECO:0000313" key="6">
    <source>
        <dbReference type="Proteomes" id="UP001457282"/>
    </source>
</evidence>
<keyword evidence="2" id="KW-1133">Transmembrane helix</keyword>
<evidence type="ECO:0000256" key="2">
    <source>
        <dbReference type="SAM" id="Phobius"/>
    </source>
</evidence>
<dbReference type="PANTHER" id="PTHR37610">
    <property type="entry name" value="CCHC-TYPE DOMAIN-CONTAINING PROTEIN"/>
    <property type="match status" value="1"/>
</dbReference>
<keyword evidence="6" id="KW-1185">Reference proteome</keyword>
<dbReference type="InterPro" id="IPR054722">
    <property type="entry name" value="PolX-like_BBD"/>
</dbReference>
<feature type="transmembrane region" description="Helical" evidence="2">
    <location>
        <begin position="411"/>
        <end position="435"/>
    </location>
</feature>
<reference evidence="5 6" key="1">
    <citation type="journal article" date="2023" name="G3 (Bethesda)">
        <title>A chromosome-length genome assembly and annotation of blackberry (Rubus argutus, cv. 'Hillquist').</title>
        <authorList>
            <person name="Bruna T."/>
            <person name="Aryal R."/>
            <person name="Dudchenko O."/>
            <person name="Sargent D.J."/>
            <person name="Mead D."/>
            <person name="Buti M."/>
            <person name="Cavallini A."/>
            <person name="Hytonen T."/>
            <person name="Andres J."/>
            <person name="Pham M."/>
            <person name="Weisz D."/>
            <person name="Mascagni F."/>
            <person name="Usai G."/>
            <person name="Natali L."/>
            <person name="Bassil N."/>
            <person name="Fernandez G.E."/>
            <person name="Lomsadze A."/>
            <person name="Armour M."/>
            <person name="Olukolu B."/>
            <person name="Poorten T."/>
            <person name="Britton C."/>
            <person name="Davik J."/>
            <person name="Ashrafi H."/>
            <person name="Aiden E.L."/>
            <person name="Borodovsky M."/>
            <person name="Worthington M."/>
        </authorList>
    </citation>
    <scope>NUCLEOTIDE SEQUENCE [LARGE SCALE GENOMIC DNA]</scope>
    <source>
        <strain evidence="5">PI 553951</strain>
    </source>
</reference>
<dbReference type="EMBL" id="JBEDUW010000006">
    <property type="protein sequence ID" value="KAK9924141.1"/>
    <property type="molecule type" value="Genomic_DNA"/>
</dbReference>
<comment type="caution">
    <text evidence="5">The sequence shown here is derived from an EMBL/GenBank/DDBJ whole genome shotgun (WGS) entry which is preliminary data.</text>
</comment>
<evidence type="ECO:0008006" key="7">
    <source>
        <dbReference type="Google" id="ProtNLM"/>
    </source>
</evidence>
<dbReference type="Proteomes" id="UP001457282">
    <property type="component" value="Unassembled WGS sequence"/>
</dbReference>
<sequence>MTGPVLEGGQSDPHKAIVTENQPSSQIIHHHYTTQQDNSTFPTSVVLNESNYTIWAPLMKMRIGARGKVGYLTGAKAEPAMNSAEYEAWATDNEKVKSWLIDSMESSLMNRYIRLPTAKDIWEAVEKTFYDDSDETRIFELNKKCFEAKQNRRPIPTYYNELVAMFQEIDQRVASQNDNVAAVVQETSAMSRLRVHMFLSGLDSEYDQVRGEILRKEPKFSLEQSYAYIRKVQSERQAMGRSVPTESSIMVVQRKQGPPPGFSGPPQRRPLSKPSPYANTKCILCGEKGHSKERCYEVIGYPDWWDFTKKPRKNLDKAVVATTEEEHLDNASANVAQSGMKGKVTLNNTWIIDTGASDHMTNDPNLVTKLKHSSQNVVSTADGTPTSVTGEGSVVLSNNLTLESVLVVPSLAYNLLSVGQIILALACIVTFYPSFCVFQDILTRRILGYGIRRGKLYYLDLTENGEKQKHFLGQANQINGVENAKEAVWLWHRRLGHLSFSYLKKLQPHLFRLSTIQISIVTFVNWLRATVFHIHQVLIKVMFLL</sequence>
<evidence type="ECO:0000259" key="3">
    <source>
        <dbReference type="Pfam" id="PF13976"/>
    </source>
</evidence>
<keyword evidence="2" id="KW-0472">Membrane</keyword>
<evidence type="ECO:0000256" key="1">
    <source>
        <dbReference type="SAM" id="MobiDB-lite"/>
    </source>
</evidence>
<feature type="domain" description="GAG-pre-integrase" evidence="3">
    <location>
        <begin position="456"/>
        <end position="510"/>
    </location>
</feature>
<keyword evidence="2" id="KW-0812">Transmembrane</keyword>